<protein>
    <submittedName>
        <fullName evidence="4">Protein pafC</fullName>
    </submittedName>
</protein>
<feature type="compositionally biased region" description="Gly residues" evidence="1">
    <location>
        <begin position="137"/>
        <end position="148"/>
    </location>
</feature>
<evidence type="ECO:0000313" key="4">
    <source>
        <dbReference type="EMBL" id="GGB24203.1"/>
    </source>
</evidence>
<dbReference type="Proteomes" id="UP000621454">
    <property type="component" value="Unassembled WGS sequence"/>
</dbReference>
<sequence>MSVSRLNRMLATVPYFLAHPGASTEQAARDLATSPAQVQKDLQLLWMCGLPGYGPGELIDLEYGDSGVSIVFSAGIERPLRPTPREAAVLLTALQVLAASGGAVDKAATTRAIAKLEAALGTLPAASPGSAAEPGSAGSGSAGSGSAGSGTSAGQRDARDDESPTAQVVRDAVRTSRALHMSYYSASRDSVGERVVDPIRIQVVDSAAYLEAWCRSSEDVRLFRLDRIEDAQVLDEPAAVPVEAAAADSLGLLTGTSDAFPTATIEIDRGEIWVLDHYMIELLDPAASGSDDSAPVRAMITYGSTEWFIRFLLGFGGRIRVIDDPDIAATVTRRSVDAVAQYR</sequence>
<feature type="domain" description="WYL" evidence="2">
    <location>
        <begin position="166"/>
        <end position="233"/>
    </location>
</feature>
<dbReference type="InterPro" id="IPR051534">
    <property type="entry name" value="CBASS_pafABC_assoc_protein"/>
</dbReference>
<dbReference type="PIRSF" id="PIRSF016838">
    <property type="entry name" value="PafC"/>
    <property type="match status" value="1"/>
</dbReference>
<evidence type="ECO:0000259" key="3">
    <source>
        <dbReference type="Pfam" id="PF19187"/>
    </source>
</evidence>
<reference evidence="4" key="1">
    <citation type="journal article" date="2014" name="Int. J. Syst. Evol. Microbiol.">
        <title>Complete genome sequence of Corynebacterium casei LMG S-19264T (=DSM 44701T), isolated from a smear-ripened cheese.</title>
        <authorList>
            <consortium name="US DOE Joint Genome Institute (JGI-PGF)"/>
            <person name="Walter F."/>
            <person name="Albersmeier A."/>
            <person name="Kalinowski J."/>
            <person name="Ruckert C."/>
        </authorList>
    </citation>
    <scope>NUCLEOTIDE SEQUENCE</scope>
    <source>
        <strain evidence="4">CGMCC 1.12827</strain>
    </source>
</reference>
<organism evidence="4 5">
    <name type="scientific">Gordonia jinhuaensis</name>
    <dbReference type="NCBI Taxonomy" id="1517702"/>
    <lineage>
        <taxon>Bacteria</taxon>
        <taxon>Bacillati</taxon>
        <taxon>Actinomycetota</taxon>
        <taxon>Actinomycetes</taxon>
        <taxon>Mycobacteriales</taxon>
        <taxon>Gordoniaceae</taxon>
        <taxon>Gordonia</taxon>
    </lineage>
</organism>
<feature type="region of interest" description="Disordered" evidence="1">
    <location>
        <begin position="125"/>
        <end position="168"/>
    </location>
</feature>
<dbReference type="InterPro" id="IPR026881">
    <property type="entry name" value="WYL_dom"/>
</dbReference>
<dbReference type="InterPro" id="IPR043839">
    <property type="entry name" value="PafC_HTH"/>
</dbReference>
<dbReference type="Pfam" id="PF13280">
    <property type="entry name" value="WYL"/>
    <property type="match status" value="1"/>
</dbReference>
<dbReference type="PANTHER" id="PTHR34580:SF1">
    <property type="entry name" value="PROTEIN PAFC"/>
    <property type="match status" value="1"/>
</dbReference>
<feature type="compositionally biased region" description="Low complexity" evidence="1">
    <location>
        <begin position="125"/>
        <end position="136"/>
    </location>
</feature>
<evidence type="ECO:0000259" key="2">
    <source>
        <dbReference type="Pfam" id="PF13280"/>
    </source>
</evidence>
<name>A0A916T0B7_9ACTN</name>
<gene>
    <name evidence="4" type="ORF">GCM10011489_10600</name>
</gene>
<feature type="domain" description="PafC HTH" evidence="3">
    <location>
        <begin position="5"/>
        <end position="118"/>
    </location>
</feature>
<dbReference type="RefSeq" id="WP_188585550.1">
    <property type="nucleotide sequence ID" value="NZ_BMGC01000005.1"/>
</dbReference>
<dbReference type="Pfam" id="PF19187">
    <property type="entry name" value="HTH_PafC"/>
    <property type="match status" value="1"/>
</dbReference>
<proteinExistence type="predicted"/>
<dbReference type="InterPro" id="IPR028349">
    <property type="entry name" value="PafC-like"/>
</dbReference>
<evidence type="ECO:0000313" key="5">
    <source>
        <dbReference type="Proteomes" id="UP000621454"/>
    </source>
</evidence>
<evidence type="ECO:0000256" key="1">
    <source>
        <dbReference type="SAM" id="MobiDB-lite"/>
    </source>
</evidence>
<dbReference type="EMBL" id="BMGC01000005">
    <property type="protein sequence ID" value="GGB24203.1"/>
    <property type="molecule type" value="Genomic_DNA"/>
</dbReference>
<reference evidence="4" key="2">
    <citation type="submission" date="2020-09" db="EMBL/GenBank/DDBJ databases">
        <authorList>
            <person name="Sun Q."/>
            <person name="Zhou Y."/>
        </authorList>
    </citation>
    <scope>NUCLEOTIDE SEQUENCE</scope>
    <source>
        <strain evidence="4">CGMCC 1.12827</strain>
    </source>
</reference>
<dbReference type="AlphaFoldDB" id="A0A916T0B7"/>
<keyword evidence="5" id="KW-1185">Reference proteome</keyword>
<comment type="caution">
    <text evidence="4">The sequence shown here is derived from an EMBL/GenBank/DDBJ whole genome shotgun (WGS) entry which is preliminary data.</text>
</comment>
<accession>A0A916T0B7</accession>
<dbReference type="PANTHER" id="PTHR34580">
    <property type="match status" value="1"/>
</dbReference>
<dbReference type="PROSITE" id="PS52050">
    <property type="entry name" value="WYL"/>
    <property type="match status" value="1"/>
</dbReference>